<gene>
    <name evidence="3" type="primary">LOC130469726</name>
</gene>
<evidence type="ECO:0000313" key="3">
    <source>
        <dbReference type="RefSeq" id="XP_056695150.1"/>
    </source>
</evidence>
<dbReference type="GeneID" id="130469726"/>
<evidence type="ECO:0000313" key="2">
    <source>
        <dbReference type="Proteomes" id="UP000813463"/>
    </source>
</evidence>
<accession>A0ABM3RHQ5</accession>
<proteinExistence type="predicted"/>
<feature type="region of interest" description="Disordered" evidence="1">
    <location>
        <begin position="101"/>
        <end position="124"/>
    </location>
</feature>
<protein>
    <submittedName>
        <fullName evidence="3">Uncharacterized protein</fullName>
    </submittedName>
</protein>
<dbReference type="RefSeq" id="XP_056695150.1">
    <property type="nucleotide sequence ID" value="XM_056839172.1"/>
</dbReference>
<name>A0ABM3RHQ5_SPIOL</name>
<reference evidence="3" key="2">
    <citation type="submission" date="2025-08" db="UniProtKB">
        <authorList>
            <consortium name="RefSeq"/>
        </authorList>
    </citation>
    <scope>IDENTIFICATION</scope>
    <source>
        <tissue evidence="3">Leaf</tissue>
    </source>
</reference>
<sequence length="175" mass="19816">MPQTFHSLSLSFLPASIIFGFRAHSYSEKSPKNHQPVCRVSLHRGPAIPNDFKSRKTANLQCEVENRKTEDELFLEATGGWSEKGRIFGLGAAADSFYERPGDRRTKKSRTNYAMEQKRELDETKENLAETQDNLAETQKALAETQRIVEDLHEQFRLIVQANNLSTTPTSTSLS</sequence>
<evidence type="ECO:0000256" key="1">
    <source>
        <dbReference type="SAM" id="MobiDB-lite"/>
    </source>
</evidence>
<keyword evidence="2" id="KW-1185">Reference proteome</keyword>
<reference evidence="2" key="1">
    <citation type="journal article" date="2021" name="Nat. Commun.">
        <title>Genomic analyses provide insights into spinach domestication and the genetic basis of agronomic traits.</title>
        <authorList>
            <person name="Cai X."/>
            <person name="Sun X."/>
            <person name="Xu C."/>
            <person name="Sun H."/>
            <person name="Wang X."/>
            <person name="Ge C."/>
            <person name="Zhang Z."/>
            <person name="Wang Q."/>
            <person name="Fei Z."/>
            <person name="Jiao C."/>
            <person name="Wang Q."/>
        </authorList>
    </citation>
    <scope>NUCLEOTIDE SEQUENCE [LARGE SCALE GENOMIC DNA]</scope>
    <source>
        <strain evidence="2">cv. Varoflay</strain>
    </source>
</reference>
<organism evidence="2 3">
    <name type="scientific">Spinacia oleracea</name>
    <name type="common">Spinach</name>
    <dbReference type="NCBI Taxonomy" id="3562"/>
    <lineage>
        <taxon>Eukaryota</taxon>
        <taxon>Viridiplantae</taxon>
        <taxon>Streptophyta</taxon>
        <taxon>Embryophyta</taxon>
        <taxon>Tracheophyta</taxon>
        <taxon>Spermatophyta</taxon>
        <taxon>Magnoliopsida</taxon>
        <taxon>eudicotyledons</taxon>
        <taxon>Gunneridae</taxon>
        <taxon>Pentapetalae</taxon>
        <taxon>Caryophyllales</taxon>
        <taxon>Chenopodiaceae</taxon>
        <taxon>Chenopodioideae</taxon>
        <taxon>Anserineae</taxon>
        <taxon>Spinacia</taxon>
    </lineage>
</organism>
<dbReference type="Proteomes" id="UP000813463">
    <property type="component" value="Chromosome 3"/>
</dbReference>